<evidence type="ECO:0000313" key="2">
    <source>
        <dbReference type="Proteomes" id="UP000188879"/>
    </source>
</evidence>
<dbReference type="EMBL" id="MLCO01000114">
    <property type="protein sequence ID" value="ONG53156.1"/>
    <property type="molecule type" value="Genomic_DNA"/>
</dbReference>
<gene>
    <name evidence="1" type="ORF">BKE38_13310</name>
</gene>
<dbReference type="AlphaFoldDB" id="A0A1V2H1G4"/>
<name>A0A1V2H1G4_9PROT</name>
<dbReference type="Gene3D" id="3.40.630.30">
    <property type="match status" value="1"/>
</dbReference>
<organism evidence="1 2">
    <name type="scientific">Teichococcus deserti</name>
    <dbReference type="NCBI Taxonomy" id="1817963"/>
    <lineage>
        <taxon>Bacteria</taxon>
        <taxon>Pseudomonadati</taxon>
        <taxon>Pseudomonadota</taxon>
        <taxon>Alphaproteobacteria</taxon>
        <taxon>Acetobacterales</taxon>
        <taxon>Roseomonadaceae</taxon>
        <taxon>Roseomonas</taxon>
    </lineage>
</organism>
<dbReference type="SUPFAM" id="SSF55729">
    <property type="entry name" value="Acyl-CoA N-acyltransferases (Nat)"/>
    <property type="match status" value="1"/>
</dbReference>
<keyword evidence="2" id="KW-1185">Reference proteome</keyword>
<sequence>MGQSMWPTSFCRPEQAWAGLLPPPLVATLRHRLALAGAPPMALRVAFLGGTAGGALAVPLAHGGVELLWMGVRAGLRRRGIGSALLRGLRVALPSRPLEARWTPPEDGPDAFGALLAAAGGVARPAGLSVSLSPGFASHRLATLLARLPPPAGELCDWAGLSPASQAGLRAALDRAAVPSGLDPFQLAPACAPELSLAWRVEGQVLAWAMAAWTAPDRVWVHAVYGLGAGRRAPQTLPLLVALLRRQAIRAPEGRCGWETPDHQGPMLRFIRRRALATGARLMPRLQLRLEPWESLAQSGQAGRSTVSRQRA</sequence>
<dbReference type="CDD" id="cd04301">
    <property type="entry name" value="NAT_SF"/>
    <property type="match status" value="1"/>
</dbReference>
<accession>A0A1V2H1G4</accession>
<reference evidence="1 2" key="1">
    <citation type="submission" date="2016-10" db="EMBL/GenBank/DDBJ databases">
        <title>Draft Genome sequence of Roseomonas sp. strain M3.</title>
        <authorList>
            <person name="Subhash Y."/>
            <person name="Lee S."/>
        </authorList>
    </citation>
    <scope>NUCLEOTIDE SEQUENCE [LARGE SCALE GENOMIC DNA]</scope>
    <source>
        <strain evidence="1 2">M3</strain>
    </source>
</reference>
<evidence type="ECO:0000313" key="1">
    <source>
        <dbReference type="EMBL" id="ONG53156.1"/>
    </source>
</evidence>
<protein>
    <submittedName>
        <fullName evidence="1">Uncharacterized protein</fullName>
    </submittedName>
</protein>
<dbReference type="Proteomes" id="UP000188879">
    <property type="component" value="Unassembled WGS sequence"/>
</dbReference>
<proteinExistence type="predicted"/>
<comment type="caution">
    <text evidence="1">The sequence shown here is derived from an EMBL/GenBank/DDBJ whole genome shotgun (WGS) entry which is preliminary data.</text>
</comment>
<dbReference type="InterPro" id="IPR016181">
    <property type="entry name" value="Acyl_CoA_acyltransferase"/>
</dbReference>